<reference evidence="3" key="1">
    <citation type="submission" date="2019-09" db="EMBL/GenBank/DDBJ databases">
        <title>Draft genome information of white flower Hibiscus syriacus.</title>
        <authorList>
            <person name="Kim Y.-M."/>
        </authorList>
    </citation>
    <scope>NUCLEOTIDE SEQUENCE [LARGE SCALE GENOMIC DNA]</scope>
    <source>
        <strain evidence="3">YM2019G1</strain>
    </source>
</reference>
<protein>
    <submittedName>
        <fullName evidence="3">2-hydroxyisoflavanone dehydratase</fullName>
    </submittedName>
</protein>
<dbReference type="InterPro" id="IPR013094">
    <property type="entry name" value="AB_hydrolase_3"/>
</dbReference>
<dbReference type="PANTHER" id="PTHR23024:SF636">
    <property type="entry name" value="ALPHA_BETA HYDROLASE FOLD-3 DOMAIN-CONTAINING PROTEIN"/>
    <property type="match status" value="1"/>
</dbReference>
<dbReference type="PANTHER" id="PTHR23024">
    <property type="entry name" value="ARYLACETAMIDE DEACETYLASE"/>
    <property type="match status" value="1"/>
</dbReference>
<accession>A0A6A3CKN5</accession>
<dbReference type="EMBL" id="VEPZ02000279">
    <property type="protein sequence ID" value="KAE8728132.1"/>
    <property type="molecule type" value="Genomic_DNA"/>
</dbReference>
<evidence type="ECO:0000313" key="4">
    <source>
        <dbReference type="Proteomes" id="UP000436088"/>
    </source>
</evidence>
<sequence length="147" mass="16361">MRAGSEGLHNGVKIKGAFLTHPYFWGSKPVGSEIKDIEQRQKVATYTIWHLVYPEVTGGIDNPMINPVVPGAPRLAGLGYSRLLISVSGKDLLRDRGILYYNTVKESGWEGEVELVDVNGEDHTFHIKVYASENAKKHIKRLASFLV</sequence>
<gene>
    <name evidence="3" type="ORF">F3Y22_tig00004779pilonHSYRG00146</name>
</gene>
<dbReference type="InterPro" id="IPR029058">
    <property type="entry name" value="AB_hydrolase_fold"/>
</dbReference>
<proteinExistence type="inferred from homology"/>
<evidence type="ECO:0000256" key="1">
    <source>
        <dbReference type="ARBA" id="ARBA00010515"/>
    </source>
</evidence>
<comment type="caution">
    <text evidence="3">The sequence shown here is derived from an EMBL/GenBank/DDBJ whole genome shotgun (WGS) entry which is preliminary data.</text>
</comment>
<dbReference type="Pfam" id="PF07859">
    <property type="entry name" value="Abhydrolase_3"/>
    <property type="match status" value="1"/>
</dbReference>
<evidence type="ECO:0000259" key="2">
    <source>
        <dbReference type="Pfam" id="PF07859"/>
    </source>
</evidence>
<evidence type="ECO:0000313" key="3">
    <source>
        <dbReference type="EMBL" id="KAE8728132.1"/>
    </source>
</evidence>
<dbReference type="Proteomes" id="UP000436088">
    <property type="component" value="Unassembled WGS sequence"/>
</dbReference>
<dbReference type="InterPro" id="IPR050466">
    <property type="entry name" value="Carboxylest/Gibb_receptor"/>
</dbReference>
<feature type="domain" description="Alpha/beta hydrolase fold-3" evidence="2">
    <location>
        <begin position="10"/>
        <end position="126"/>
    </location>
</feature>
<dbReference type="AlphaFoldDB" id="A0A6A3CKN5"/>
<keyword evidence="4" id="KW-1185">Reference proteome</keyword>
<organism evidence="3 4">
    <name type="scientific">Hibiscus syriacus</name>
    <name type="common">Rose of Sharon</name>
    <dbReference type="NCBI Taxonomy" id="106335"/>
    <lineage>
        <taxon>Eukaryota</taxon>
        <taxon>Viridiplantae</taxon>
        <taxon>Streptophyta</taxon>
        <taxon>Embryophyta</taxon>
        <taxon>Tracheophyta</taxon>
        <taxon>Spermatophyta</taxon>
        <taxon>Magnoliopsida</taxon>
        <taxon>eudicotyledons</taxon>
        <taxon>Gunneridae</taxon>
        <taxon>Pentapetalae</taxon>
        <taxon>rosids</taxon>
        <taxon>malvids</taxon>
        <taxon>Malvales</taxon>
        <taxon>Malvaceae</taxon>
        <taxon>Malvoideae</taxon>
        <taxon>Hibiscus</taxon>
    </lineage>
</organism>
<name>A0A6A3CKN5_HIBSY</name>
<dbReference type="SUPFAM" id="SSF53474">
    <property type="entry name" value="alpha/beta-Hydrolases"/>
    <property type="match status" value="1"/>
</dbReference>
<dbReference type="Gene3D" id="3.40.50.1820">
    <property type="entry name" value="alpha/beta hydrolase"/>
    <property type="match status" value="1"/>
</dbReference>
<dbReference type="GO" id="GO:0016787">
    <property type="term" value="F:hydrolase activity"/>
    <property type="evidence" value="ECO:0007669"/>
    <property type="project" value="InterPro"/>
</dbReference>
<comment type="similarity">
    <text evidence="1">Belongs to the 'GDXG' lipolytic enzyme family.</text>
</comment>